<dbReference type="PANTHER" id="PTHR46787:SF1">
    <property type="entry name" value="MOLECULAR CHAPERONE MKKS"/>
    <property type="match status" value="1"/>
</dbReference>
<reference evidence="2" key="1">
    <citation type="submission" date="2025-08" db="UniProtKB">
        <authorList>
            <consortium name="RefSeq"/>
        </authorList>
    </citation>
    <scope>IDENTIFICATION</scope>
    <source>
        <tissue evidence="2">Liver</tissue>
    </source>
</reference>
<dbReference type="Proteomes" id="UP000886700">
    <property type="component" value="Unplaced"/>
</dbReference>
<dbReference type="OrthoDB" id="528704at2759"/>
<accession>A0A1U8BWZ8</accession>
<dbReference type="SUPFAM" id="SSF48592">
    <property type="entry name" value="GroEL equatorial domain-like"/>
    <property type="match status" value="1"/>
</dbReference>
<proteinExistence type="predicted"/>
<dbReference type="InterPro" id="IPR002423">
    <property type="entry name" value="Cpn60/GroEL/TCP-1"/>
</dbReference>
<dbReference type="GO" id="GO:0051131">
    <property type="term" value="P:chaperone-mediated protein complex assembly"/>
    <property type="evidence" value="ECO:0007669"/>
    <property type="project" value="TreeGrafter"/>
</dbReference>
<dbReference type="GO" id="GO:0005524">
    <property type="term" value="F:ATP binding"/>
    <property type="evidence" value="ECO:0007669"/>
    <property type="project" value="InterPro"/>
</dbReference>
<dbReference type="GeneID" id="101836693"/>
<dbReference type="RefSeq" id="XP_012967804.1">
    <property type="nucleotide sequence ID" value="XM_013112350.3"/>
</dbReference>
<dbReference type="Pfam" id="PF00118">
    <property type="entry name" value="Cpn60_TCP1"/>
    <property type="match status" value="1"/>
</dbReference>
<organism evidence="1 2">
    <name type="scientific">Mesocricetus auratus</name>
    <name type="common">Golden hamster</name>
    <dbReference type="NCBI Taxonomy" id="10036"/>
    <lineage>
        <taxon>Eukaryota</taxon>
        <taxon>Metazoa</taxon>
        <taxon>Chordata</taxon>
        <taxon>Craniata</taxon>
        <taxon>Vertebrata</taxon>
        <taxon>Euteleostomi</taxon>
        <taxon>Mammalia</taxon>
        <taxon>Eutheria</taxon>
        <taxon>Euarchontoglires</taxon>
        <taxon>Glires</taxon>
        <taxon>Rodentia</taxon>
        <taxon>Myomorpha</taxon>
        <taxon>Muroidea</taxon>
        <taxon>Cricetidae</taxon>
        <taxon>Cricetinae</taxon>
        <taxon>Mesocricetus</taxon>
    </lineage>
</organism>
<dbReference type="GO" id="GO:1902636">
    <property type="term" value="C:kinociliary basal body"/>
    <property type="evidence" value="ECO:0007669"/>
    <property type="project" value="TreeGrafter"/>
</dbReference>
<dbReference type="GO" id="GO:0051082">
    <property type="term" value="F:unfolded protein binding"/>
    <property type="evidence" value="ECO:0007669"/>
    <property type="project" value="InterPro"/>
</dbReference>
<name>A0A1U8BWZ8_MESAU</name>
<sequence length="177" mass="19416">MHVLQLTIKEPWVLLGGGCTETHLAAYIRHKVHNEAEDVVREDGYSQAELRIATEAFCSALESVASSLEHDGGDILIDMKYGHFWSGQSDSASVVNWQDMLSRCGCGLYNSQEGLSWSFLRSTYHPFAPQKCLSQAAVGTASNLTVDCFTAKLSGLQVAIETANLILDLSYVIEDKN</sequence>
<dbReference type="InterPro" id="IPR027413">
    <property type="entry name" value="GROEL-like_equatorial_sf"/>
</dbReference>
<dbReference type="CTD" id="8195"/>
<gene>
    <name evidence="2" type="primary">Mkks</name>
</gene>
<dbReference type="InterPro" id="IPR028790">
    <property type="entry name" value="MKKS"/>
</dbReference>
<dbReference type="GO" id="GO:0005737">
    <property type="term" value="C:cytoplasm"/>
    <property type="evidence" value="ECO:0007669"/>
    <property type="project" value="TreeGrafter"/>
</dbReference>
<dbReference type="GO" id="GO:0006457">
    <property type="term" value="P:protein folding"/>
    <property type="evidence" value="ECO:0007669"/>
    <property type="project" value="InterPro"/>
</dbReference>
<keyword evidence="1" id="KW-1185">Reference proteome</keyword>
<evidence type="ECO:0000313" key="1">
    <source>
        <dbReference type="Proteomes" id="UP000886700"/>
    </source>
</evidence>
<dbReference type="GO" id="GO:0032502">
    <property type="term" value="P:developmental process"/>
    <property type="evidence" value="ECO:0007669"/>
    <property type="project" value="TreeGrafter"/>
</dbReference>
<dbReference type="GO" id="GO:0005634">
    <property type="term" value="C:nucleus"/>
    <property type="evidence" value="ECO:0007669"/>
    <property type="project" value="TreeGrafter"/>
</dbReference>
<dbReference type="AlphaFoldDB" id="A0A1U8BWZ8"/>
<dbReference type="GO" id="GO:0060271">
    <property type="term" value="P:cilium assembly"/>
    <property type="evidence" value="ECO:0007669"/>
    <property type="project" value="InterPro"/>
</dbReference>
<dbReference type="PANTHER" id="PTHR46787">
    <property type="entry name" value="SYNDROMES PUTATIVE CHAPERONIN-RELATED"/>
    <property type="match status" value="1"/>
</dbReference>
<dbReference type="Gene3D" id="1.10.560.10">
    <property type="entry name" value="GroEL-like equatorial domain"/>
    <property type="match status" value="1"/>
</dbReference>
<evidence type="ECO:0000313" key="2">
    <source>
        <dbReference type="RefSeq" id="XP_012967804.1"/>
    </source>
</evidence>
<protein>
    <submittedName>
        <fullName evidence="2">McKusick-Kaufman/Bardet-Biedl syndromes putative chaperonin isoform X2</fullName>
    </submittedName>
</protein>